<dbReference type="HOGENOM" id="CLU_1845092_0_0_1"/>
<reference evidence="3" key="1">
    <citation type="journal article" date="2014" name="BMC Genomics">
        <title>Genome characteristics reveal the impact of lichenization on lichen-forming fungus Endocarpon pusillum Hedwig (Verrucariales, Ascomycota).</title>
        <authorList>
            <person name="Wang Y.-Y."/>
            <person name="Liu B."/>
            <person name="Zhang X.-Y."/>
            <person name="Zhou Q.-M."/>
            <person name="Zhang T."/>
            <person name="Li H."/>
            <person name="Yu Y.-F."/>
            <person name="Zhang X.-L."/>
            <person name="Hao X.-Y."/>
            <person name="Wang M."/>
            <person name="Wang L."/>
            <person name="Wei J.-C."/>
        </authorList>
    </citation>
    <scope>NUCLEOTIDE SEQUENCE [LARGE SCALE GENOMIC DNA]</scope>
    <source>
        <strain evidence="3">Z07020 / HMAS-L-300199</strain>
    </source>
</reference>
<keyword evidence="3" id="KW-1185">Reference proteome</keyword>
<evidence type="ECO:0000313" key="2">
    <source>
        <dbReference type="EMBL" id="ERF68174.1"/>
    </source>
</evidence>
<dbReference type="AlphaFoldDB" id="U1HH64"/>
<protein>
    <submittedName>
        <fullName evidence="2">Uncharacterized protein</fullName>
    </submittedName>
</protein>
<dbReference type="GeneID" id="19240208"/>
<sequence>MGPASKRAEEAKKSDWPKMGIRDPQHQADSRRSVDMAEKAEEVLSPRSELVKRAEAKKAGRANTSDSDLDRFRAAARRMADAAKAAAEANIGELDQHAARMRRLEIGAKMRDESRRAERERKQVTADLTERVARGWKCK</sequence>
<proteinExistence type="predicted"/>
<dbReference type="Proteomes" id="UP000019373">
    <property type="component" value="Unassembled WGS sequence"/>
</dbReference>
<organism evidence="2 3">
    <name type="scientific">Endocarpon pusillum (strain Z07020 / HMAS-L-300199)</name>
    <name type="common">Lichen-forming fungus</name>
    <dbReference type="NCBI Taxonomy" id="1263415"/>
    <lineage>
        <taxon>Eukaryota</taxon>
        <taxon>Fungi</taxon>
        <taxon>Dikarya</taxon>
        <taxon>Ascomycota</taxon>
        <taxon>Pezizomycotina</taxon>
        <taxon>Eurotiomycetes</taxon>
        <taxon>Chaetothyriomycetidae</taxon>
        <taxon>Verrucariales</taxon>
        <taxon>Verrucariaceae</taxon>
        <taxon>Endocarpon</taxon>
    </lineage>
</organism>
<feature type="region of interest" description="Disordered" evidence="1">
    <location>
        <begin position="1"/>
        <end position="46"/>
    </location>
</feature>
<dbReference type="RefSeq" id="XP_007806153.1">
    <property type="nucleotide sequence ID" value="XM_007807962.1"/>
</dbReference>
<dbReference type="EMBL" id="KE721527">
    <property type="protein sequence ID" value="ERF68174.1"/>
    <property type="molecule type" value="Genomic_DNA"/>
</dbReference>
<evidence type="ECO:0000313" key="3">
    <source>
        <dbReference type="Proteomes" id="UP000019373"/>
    </source>
</evidence>
<name>U1HH64_ENDPU</name>
<evidence type="ECO:0000256" key="1">
    <source>
        <dbReference type="SAM" id="MobiDB-lite"/>
    </source>
</evidence>
<gene>
    <name evidence="2" type="ORF">EPUS_05255</name>
</gene>
<dbReference type="OrthoDB" id="10496623at2759"/>
<accession>U1HH64</accession>